<dbReference type="InterPro" id="IPR029063">
    <property type="entry name" value="SAM-dependent_MTases_sf"/>
</dbReference>
<dbReference type="Pfam" id="PF05219">
    <property type="entry name" value="DREV"/>
    <property type="match status" value="1"/>
</dbReference>
<dbReference type="GeneID" id="101846367"/>
<organism evidence="3 4">
    <name type="scientific">Aplysia californica</name>
    <name type="common">California sea hare</name>
    <dbReference type="NCBI Taxonomy" id="6500"/>
    <lineage>
        <taxon>Eukaryota</taxon>
        <taxon>Metazoa</taxon>
        <taxon>Spiralia</taxon>
        <taxon>Lophotrochozoa</taxon>
        <taxon>Mollusca</taxon>
        <taxon>Gastropoda</taxon>
        <taxon>Heterobranchia</taxon>
        <taxon>Euthyneura</taxon>
        <taxon>Tectipleura</taxon>
        <taxon>Aplysiida</taxon>
        <taxon>Aplysioidea</taxon>
        <taxon>Aplysiidae</taxon>
        <taxon>Aplysia</taxon>
    </lineage>
</organism>
<dbReference type="SUPFAM" id="SSF53335">
    <property type="entry name" value="S-adenosyl-L-methionine-dependent methyltransferases"/>
    <property type="match status" value="1"/>
</dbReference>
<sequence>MIFYPVYSGHWCFQLFTSCAVIASVITTGPPQCSASETQRTSTPSAKTPKSNMAEGNTGQAEPSRSVVYSSTGAEAETPAICEQARTEPSVSGHGDLWSGQQIRNPLARAMYQKLKEDERNKNDKHVYWYRVVVSRLPEDVQNLFLQFEQDEGTDDFLQNCQDKSDQLFTQILYSVARPILNIFMTQTSINGFLNRGSMFIFSKNQFEKLLGFSAYYKGENLLDLGAGDGMVTLKMASYFRNTYTTEMSGMMVRRLTGHGFKVLEVDEWHKSGLQYDLIACLNLLDRCDKPLSLLADMRASLTPGVGRVLVAVVIPFKPYVEFGSRTHEPTEYLHVRGSNFEEQVEHFVRIFRQSGFEVERFTRLPYLCEGDLKHSFYVLTDAIFVLRAIDSQS</sequence>
<evidence type="ECO:0000313" key="3">
    <source>
        <dbReference type="Proteomes" id="UP000694888"/>
    </source>
</evidence>
<feature type="chain" id="PRO_5047001035" evidence="2">
    <location>
        <begin position="36"/>
        <end position="394"/>
    </location>
</feature>
<dbReference type="InterPro" id="IPR007884">
    <property type="entry name" value="METL9"/>
</dbReference>
<name>A0ABM0JVZ8_APLCA</name>
<evidence type="ECO:0000313" key="4">
    <source>
        <dbReference type="RefSeq" id="XP_005102809.1"/>
    </source>
</evidence>
<keyword evidence="2" id="KW-0732">Signal</keyword>
<proteinExistence type="predicted"/>
<dbReference type="PANTHER" id="PTHR12890">
    <property type="entry name" value="DREV PROTEIN"/>
    <property type="match status" value="1"/>
</dbReference>
<feature type="region of interest" description="Disordered" evidence="1">
    <location>
        <begin position="30"/>
        <end position="70"/>
    </location>
</feature>
<accession>A0ABM0JVZ8</accession>
<dbReference type="RefSeq" id="XP_005102809.1">
    <property type="nucleotide sequence ID" value="XM_005102752.3"/>
</dbReference>
<dbReference type="Proteomes" id="UP000694888">
    <property type="component" value="Unplaced"/>
</dbReference>
<evidence type="ECO:0000256" key="1">
    <source>
        <dbReference type="SAM" id="MobiDB-lite"/>
    </source>
</evidence>
<keyword evidence="3" id="KW-1185">Reference proteome</keyword>
<dbReference type="Gene3D" id="3.40.50.150">
    <property type="entry name" value="Vaccinia Virus protein VP39"/>
    <property type="match status" value="1"/>
</dbReference>
<dbReference type="PANTHER" id="PTHR12890:SF0">
    <property type="entry name" value="PROTEIN-L-HISTIDINE N-PROS-METHYLTRANSFERASE"/>
    <property type="match status" value="1"/>
</dbReference>
<feature type="signal peptide" evidence="2">
    <location>
        <begin position="1"/>
        <end position="35"/>
    </location>
</feature>
<reference evidence="4" key="1">
    <citation type="submission" date="2025-08" db="UniProtKB">
        <authorList>
            <consortium name="RefSeq"/>
        </authorList>
    </citation>
    <scope>IDENTIFICATION</scope>
</reference>
<gene>
    <name evidence="4" type="primary">LOC101846367</name>
</gene>
<protein>
    <submittedName>
        <fullName evidence="4">Methyltransferase-like protein 9</fullName>
    </submittedName>
</protein>
<evidence type="ECO:0000256" key="2">
    <source>
        <dbReference type="SAM" id="SignalP"/>
    </source>
</evidence>